<comment type="caution">
    <text evidence="3">The sequence shown here is derived from an EMBL/GenBank/DDBJ whole genome shotgun (WGS) entry which is preliminary data.</text>
</comment>
<reference evidence="3" key="1">
    <citation type="submission" date="2021-10" db="EMBL/GenBank/DDBJ databases">
        <title>Roseicella aerolatum sp. nov., isolated from aerosols of e-waste dismantling site.</title>
        <authorList>
            <person name="Qin T."/>
        </authorList>
    </citation>
    <scope>NUCLEOTIDE SEQUENCE</scope>
    <source>
        <strain evidence="3">GB24</strain>
    </source>
</reference>
<evidence type="ECO:0000313" key="4">
    <source>
        <dbReference type="Proteomes" id="UP001139311"/>
    </source>
</evidence>
<dbReference type="Pfam" id="PF02604">
    <property type="entry name" value="PhdYeFM_antitox"/>
    <property type="match status" value="1"/>
</dbReference>
<protein>
    <recommendedName>
        <fullName evidence="2">Antitoxin</fullName>
    </recommendedName>
</protein>
<dbReference type="Proteomes" id="UP001139311">
    <property type="component" value="Unassembled WGS sequence"/>
</dbReference>
<dbReference type="NCBIfam" id="TIGR01552">
    <property type="entry name" value="phd_fam"/>
    <property type="match status" value="1"/>
</dbReference>
<dbReference type="InterPro" id="IPR036165">
    <property type="entry name" value="YefM-like_sf"/>
</dbReference>
<name>A0A9X1LAS4_9PROT</name>
<evidence type="ECO:0000256" key="1">
    <source>
        <dbReference type="ARBA" id="ARBA00009981"/>
    </source>
</evidence>
<dbReference type="EMBL" id="JAJAQI010000082">
    <property type="protein sequence ID" value="MCB4825326.1"/>
    <property type="molecule type" value="Genomic_DNA"/>
</dbReference>
<gene>
    <name evidence="3" type="ORF">LHA35_26785</name>
</gene>
<dbReference type="PANTHER" id="PTHR35377">
    <property type="entry name" value="ANTITOXIN VAPB49-RELATED-RELATED"/>
    <property type="match status" value="1"/>
</dbReference>
<dbReference type="PANTHER" id="PTHR35377:SF4">
    <property type="entry name" value="PREVENT-HOST-DEATH FAMILY PROTEIN"/>
    <property type="match status" value="1"/>
</dbReference>
<dbReference type="AlphaFoldDB" id="A0A9X1LAS4"/>
<evidence type="ECO:0000256" key="2">
    <source>
        <dbReference type="RuleBase" id="RU362080"/>
    </source>
</evidence>
<keyword evidence="4" id="KW-1185">Reference proteome</keyword>
<evidence type="ECO:0000313" key="3">
    <source>
        <dbReference type="EMBL" id="MCB4825326.1"/>
    </source>
</evidence>
<dbReference type="RefSeq" id="WP_226614155.1">
    <property type="nucleotide sequence ID" value="NZ_JAJAQI010000082.1"/>
</dbReference>
<organism evidence="3 4">
    <name type="scientific">Roseicella aerolata</name>
    <dbReference type="NCBI Taxonomy" id="2883479"/>
    <lineage>
        <taxon>Bacteria</taxon>
        <taxon>Pseudomonadati</taxon>
        <taxon>Pseudomonadota</taxon>
        <taxon>Alphaproteobacteria</taxon>
        <taxon>Acetobacterales</taxon>
        <taxon>Roseomonadaceae</taxon>
        <taxon>Roseicella</taxon>
    </lineage>
</organism>
<dbReference type="InterPro" id="IPR051416">
    <property type="entry name" value="phD-YefM_TA_antitoxins"/>
</dbReference>
<comment type="function">
    <text evidence="2">Antitoxin component of a type II toxin-antitoxin (TA) system.</text>
</comment>
<accession>A0A9X1LAS4</accession>
<dbReference type="InterPro" id="IPR006442">
    <property type="entry name" value="Antitoxin_Phd/YefM"/>
</dbReference>
<sequence>MSQVNLYEAKTQLSRLVDRAAAGEEIVIAKGGRPLARLVPLAVRTRPRELGFLGDEVWVGPDFDAPLPDDLARAFDGKAP</sequence>
<proteinExistence type="inferred from homology"/>
<dbReference type="Gene3D" id="3.40.1620.10">
    <property type="entry name" value="YefM-like domain"/>
    <property type="match status" value="1"/>
</dbReference>
<dbReference type="SUPFAM" id="SSF143120">
    <property type="entry name" value="YefM-like"/>
    <property type="match status" value="1"/>
</dbReference>
<comment type="similarity">
    <text evidence="1 2">Belongs to the phD/YefM antitoxin family.</text>
</comment>